<dbReference type="AlphaFoldDB" id="A0AAV4WMI7"/>
<keyword evidence="1" id="KW-1133">Transmembrane helix</keyword>
<evidence type="ECO:0000256" key="1">
    <source>
        <dbReference type="SAM" id="Phobius"/>
    </source>
</evidence>
<reference evidence="2 3" key="1">
    <citation type="submission" date="2021-06" db="EMBL/GenBank/DDBJ databases">
        <title>Caerostris darwini draft genome.</title>
        <authorList>
            <person name="Kono N."/>
            <person name="Arakawa K."/>
        </authorList>
    </citation>
    <scope>NUCLEOTIDE SEQUENCE [LARGE SCALE GENOMIC DNA]</scope>
</reference>
<feature type="transmembrane region" description="Helical" evidence="1">
    <location>
        <begin position="138"/>
        <end position="157"/>
    </location>
</feature>
<accession>A0AAV4WMI7</accession>
<dbReference type="Proteomes" id="UP001054837">
    <property type="component" value="Unassembled WGS sequence"/>
</dbReference>
<evidence type="ECO:0008006" key="4">
    <source>
        <dbReference type="Google" id="ProtNLM"/>
    </source>
</evidence>
<keyword evidence="3" id="KW-1185">Reference proteome</keyword>
<protein>
    <recommendedName>
        <fullName evidence="4">Gustatory receptor</fullName>
    </recommendedName>
</protein>
<evidence type="ECO:0000313" key="3">
    <source>
        <dbReference type="Proteomes" id="UP001054837"/>
    </source>
</evidence>
<name>A0AAV4WMI7_9ARAC</name>
<proteinExistence type="predicted"/>
<keyword evidence="1" id="KW-0812">Transmembrane</keyword>
<comment type="caution">
    <text evidence="2">The sequence shown here is derived from an EMBL/GenBank/DDBJ whole genome shotgun (WGS) entry which is preliminary data.</text>
</comment>
<feature type="transmembrane region" description="Helical" evidence="1">
    <location>
        <begin position="30"/>
        <end position="49"/>
    </location>
</feature>
<gene>
    <name evidence="2" type="primary">AVEN_18590_1</name>
    <name evidence="2" type="ORF">CDAR_576791</name>
</gene>
<keyword evidence="1" id="KW-0472">Membrane</keyword>
<organism evidence="2 3">
    <name type="scientific">Caerostris darwini</name>
    <dbReference type="NCBI Taxonomy" id="1538125"/>
    <lineage>
        <taxon>Eukaryota</taxon>
        <taxon>Metazoa</taxon>
        <taxon>Ecdysozoa</taxon>
        <taxon>Arthropoda</taxon>
        <taxon>Chelicerata</taxon>
        <taxon>Arachnida</taxon>
        <taxon>Araneae</taxon>
        <taxon>Araneomorphae</taxon>
        <taxon>Entelegynae</taxon>
        <taxon>Araneoidea</taxon>
        <taxon>Araneidae</taxon>
        <taxon>Caerostris</taxon>
    </lineage>
</organism>
<dbReference type="EMBL" id="BPLQ01014865">
    <property type="protein sequence ID" value="GIY83822.1"/>
    <property type="molecule type" value="Genomic_DNA"/>
</dbReference>
<sequence>MTSKPNPDYKFLLAQYSYLRKLVTSVDRQLNCLVFWAALANLFSLYFALDMILESPRDLFSGQIISQVIFVLYNTMMFFLMYLWADKMSMSATAVASEAHWLEENSRMSPVLQIRYLLAVNQDLNFTVWGFLPLRKGFILGSIGTIITYSVLINDIIN</sequence>
<feature type="transmembrane region" description="Helical" evidence="1">
    <location>
        <begin position="64"/>
        <end position="85"/>
    </location>
</feature>
<evidence type="ECO:0000313" key="2">
    <source>
        <dbReference type="EMBL" id="GIY83822.1"/>
    </source>
</evidence>